<evidence type="ECO:0000259" key="1">
    <source>
        <dbReference type="Pfam" id="PF00078"/>
    </source>
</evidence>
<comment type="caution">
    <text evidence="2">The sequence shown here is derived from an EMBL/GenBank/DDBJ whole genome shotgun (WGS) entry which is preliminary data.</text>
</comment>
<dbReference type="Pfam" id="PF00078">
    <property type="entry name" value="RVT_1"/>
    <property type="match status" value="1"/>
</dbReference>
<evidence type="ECO:0000313" key="2">
    <source>
        <dbReference type="EMBL" id="KAK3189021.1"/>
    </source>
</evidence>
<dbReference type="Proteomes" id="UP001281410">
    <property type="component" value="Unassembled WGS sequence"/>
</dbReference>
<dbReference type="PANTHER" id="PTHR46890:SF48">
    <property type="entry name" value="RNA-DIRECTED DNA POLYMERASE"/>
    <property type="match status" value="1"/>
</dbReference>
<protein>
    <recommendedName>
        <fullName evidence="1">Reverse transcriptase domain-containing protein</fullName>
    </recommendedName>
</protein>
<organism evidence="2 3">
    <name type="scientific">Dipteronia sinensis</name>
    <dbReference type="NCBI Taxonomy" id="43782"/>
    <lineage>
        <taxon>Eukaryota</taxon>
        <taxon>Viridiplantae</taxon>
        <taxon>Streptophyta</taxon>
        <taxon>Embryophyta</taxon>
        <taxon>Tracheophyta</taxon>
        <taxon>Spermatophyta</taxon>
        <taxon>Magnoliopsida</taxon>
        <taxon>eudicotyledons</taxon>
        <taxon>Gunneridae</taxon>
        <taxon>Pentapetalae</taxon>
        <taxon>rosids</taxon>
        <taxon>malvids</taxon>
        <taxon>Sapindales</taxon>
        <taxon>Sapindaceae</taxon>
        <taxon>Hippocastanoideae</taxon>
        <taxon>Acereae</taxon>
        <taxon>Dipteronia</taxon>
    </lineage>
</organism>
<reference evidence="2" key="1">
    <citation type="journal article" date="2023" name="Plant J.">
        <title>Genome sequences and population genomics provide insights into the demographic history, inbreeding, and mutation load of two 'living fossil' tree species of Dipteronia.</title>
        <authorList>
            <person name="Feng Y."/>
            <person name="Comes H.P."/>
            <person name="Chen J."/>
            <person name="Zhu S."/>
            <person name="Lu R."/>
            <person name="Zhang X."/>
            <person name="Li P."/>
            <person name="Qiu J."/>
            <person name="Olsen K.M."/>
            <person name="Qiu Y."/>
        </authorList>
    </citation>
    <scope>NUCLEOTIDE SEQUENCE</scope>
    <source>
        <strain evidence="2">NBL</strain>
    </source>
</reference>
<dbReference type="PANTHER" id="PTHR46890">
    <property type="entry name" value="NON-LTR RETROLELEMENT REVERSE TRANSCRIPTASE-LIKE PROTEIN-RELATED"/>
    <property type="match status" value="1"/>
</dbReference>
<dbReference type="EMBL" id="JANJYJ010000009">
    <property type="protein sequence ID" value="KAK3189021.1"/>
    <property type="molecule type" value="Genomic_DNA"/>
</dbReference>
<dbReference type="AlphaFoldDB" id="A0AAD9ZSI7"/>
<dbReference type="InterPro" id="IPR052343">
    <property type="entry name" value="Retrotransposon-Effector_Assoc"/>
</dbReference>
<proteinExistence type="predicted"/>
<sequence>MGSDVCPFGDRGDRVPMGFGGGGVVRFLVLVVWFGSGVGDDGGPILGSGVVFSSGFGRGVCVTEACLSILNDGATLESINNTVICLIPKCQNPEEISEYRPISLCNVIYKAIAKAITNRLKPVLGDVISKTQSAFVPGRLISDNTIIVFECLHRIKRRRRKQGSIAIKLDMPRLMIELSGLFWRP</sequence>
<keyword evidence="3" id="KW-1185">Reference proteome</keyword>
<name>A0AAD9ZSI7_9ROSI</name>
<feature type="domain" description="Reverse transcriptase" evidence="1">
    <location>
        <begin position="91"/>
        <end position="171"/>
    </location>
</feature>
<dbReference type="InterPro" id="IPR000477">
    <property type="entry name" value="RT_dom"/>
</dbReference>
<accession>A0AAD9ZSI7</accession>
<gene>
    <name evidence="2" type="ORF">Dsin_028582</name>
</gene>
<evidence type="ECO:0000313" key="3">
    <source>
        <dbReference type="Proteomes" id="UP001281410"/>
    </source>
</evidence>